<evidence type="ECO:0000313" key="1">
    <source>
        <dbReference type="EMBL" id="KAK7604215.1"/>
    </source>
</evidence>
<dbReference type="EMBL" id="JBBCAQ010000004">
    <property type="protein sequence ID" value="KAK7604215.1"/>
    <property type="molecule type" value="Genomic_DNA"/>
</dbReference>
<name>A0AAN9TSF2_9HEMI</name>
<proteinExistence type="predicted"/>
<dbReference type="Proteomes" id="UP001367676">
    <property type="component" value="Unassembled WGS sequence"/>
</dbReference>
<gene>
    <name evidence="1" type="ORF">V9T40_004488</name>
</gene>
<organism evidence="1 2">
    <name type="scientific">Parthenolecanium corni</name>
    <dbReference type="NCBI Taxonomy" id="536013"/>
    <lineage>
        <taxon>Eukaryota</taxon>
        <taxon>Metazoa</taxon>
        <taxon>Ecdysozoa</taxon>
        <taxon>Arthropoda</taxon>
        <taxon>Hexapoda</taxon>
        <taxon>Insecta</taxon>
        <taxon>Pterygota</taxon>
        <taxon>Neoptera</taxon>
        <taxon>Paraneoptera</taxon>
        <taxon>Hemiptera</taxon>
        <taxon>Sternorrhyncha</taxon>
        <taxon>Coccoidea</taxon>
        <taxon>Coccidae</taxon>
        <taxon>Parthenolecanium</taxon>
    </lineage>
</organism>
<comment type="caution">
    <text evidence="1">The sequence shown here is derived from an EMBL/GenBank/DDBJ whole genome shotgun (WGS) entry which is preliminary data.</text>
</comment>
<reference evidence="1 2" key="1">
    <citation type="submission" date="2024-03" db="EMBL/GenBank/DDBJ databases">
        <title>Adaptation during the transition from Ophiocordyceps entomopathogen to insect associate is accompanied by gene loss and intensified selection.</title>
        <authorList>
            <person name="Ward C.M."/>
            <person name="Onetto C.A."/>
            <person name="Borneman A.R."/>
        </authorList>
    </citation>
    <scope>NUCLEOTIDE SEQUENCE [LARGE SCALE GENOMIC DNA]</scope>
    <source>
        <strain evidence="1">AWRI1</strain>
        <tissue evidence="1">Single Adult Female</tissue>
    </source>
</reference>
<protein>
    <submittedName>
        <fullName evidence="1">Uncharacterized protein</fullName>
    </submittedName>
</protein>
<accession>A0AAN9TSF2</accession>
<keyword evidence="2" id="KW-1185">Reference proteome</keyword>
<evidence type="ECO:0000313" key="2">
    <source>
        <dbReference type="Proteomes" id="UP001367676"/>
    </source>
</evidence>
<sequence length="103" mass="11603">MCPLPLSATVLSRWVGSNQLVPTTTTTTARHHVVRSKRTRGDHVESTVISVFMVIGVRLNGIDTLQLIGREIVDDRFSVSRVPTHTFNLVEKEHTYSYRGKID</sequence>
<dbReference type="AlphaFoldDB" id="A0AAN9TSF2"/>